<dbReference type="RefSeq" id="WP_258863960.1">
    <property type="nucleotide sequence ID" value="NZ_UGIF01000006.1"/>
</dbReference>
<organism evidence="1 2">
    <name type="scientific">Enterococcus durans</name>
    <dbReference type="NCBI Taxonomy" id="53345"/>
    <lineage>
        <taxon>Bacteria</taxon>
        <taxon>Bacillati</taxon>
        <taxon>Bacillota</taxon>
        <taxon>Bacilli</taxon>
        <taxon>Lactobacillales</taxon>
        <taxon>Enterococcaceae</taxon>
        <taxon>Enterococcus</taxon>
    </lineage>
</organism>
<dbReference type="EMBL" id="UGIF01000006">
    <property type="protein sequence ID" value="STQ33070.1"/>
    <property type="molecule type" value="Genomic_DNA"/>
</dbReference>
<reference evidence="1 2" key="1">
    <citation type="submission" date="2018-06" db="EMBL/GenBank/DDBJ databases">
        <authorList>
            <consortium name="Pathogen Informatics"/>
            <person name="Doyle S."/>
        </authorList>
    </citation>
    <scope>NUCLEOTIDE SEQUENCE [LARGE SCALE GENOMIC DNA]</scope>
    <source>
        <strain evidence="1 2">NCTC8129</strain>
    </source>
</reference>
<dbReference type="AlphaFoldDB" id="A0A377MRE8"/>
<evidence type="ECO:0000313" key="2">
    <source>
        <dbReference type="Proteomes" id="UP000254070"/>
    </source>
</evidence>
<sequence length="79" mass="9281">MKNTMLKELTLRLCLSVEQKALIGINEEINGKHDYISKGEYVLQKDFDTKEEAIEARLAAEEKYFKPILEKYENKKEND</sequence>
<gene>
    <name evidence="1" type="ORF">NCTC8129_03281</name>
</gene>
<dbReference type="Proteomes" id="UP000254070">
    <property type="component" value="Unassembled WGS sequence"/>
</dbReference>
<evidence type="ECO:0000313" key="1">
    <source>
        <dbReference type="EMBL" id="STQ33070.1"/>
    </source>
</evidence>
<accession>A0A377MRE8</accession>
<protein>
    <submittedName>
        <fullName evidence="1">Uncharacterized protein</fullName>
    </submittedName>
</protein>
<proteinExistence type="predicted"/>
<name>A0A377MRE8_9ENTE</name>